<evidence type="ECO:0000313" key="2">
    <source>
        <dbReference type="Proteomes" id="UP001055879"/>
    </source>
</evidence>
<name>A0ACB9DN27_ARCLA</name>
<protein>
    <submittedName>
        <fullName evidence="1">Uncharacterized protein</fullName>
    </submittedName>
</protein>
<comment type="caution">
    <text evidence="1">The sequence shown here is derived from an EMBL/GenBank/DDBJ whole genome shotgun (WGS) entry which is preliminary data.</text>
</comment>
<dbReference type="Proteomes" id="UP001055879">
    <property type="component" value="Linkage Group LG03"/>
</dbReference>
<dbReference type="EMBL" id="CM042049">
    <property type="protein sequence ID" value="KAI3747702.1"/>
    <property type="molecule type" value="Genomic_DNA"/>
</dbReference>
<proteinExistence type="predicted"/>
<accession>A0ACB9DN27</accession>
<keyword evidence="2" id="KW-1185">Reference proteome</keyword>
<reference evidence="1 2" key="2">
    <citation type="journal article" date="2022" name="Mol. Ecol. Resour.">
        <title>The genomes of chicory, endive, great burdock and yacon provide insights into Asteraceae paleo-polyploidization history and plant inulin production.</title>
        <authorList>
            <person name="Fan W."/>
            <person name="Wang S."/>
            <person name="Wang H."/>
            <person name="Wang A."/>
            <person name="Jiang F."/>
            <person name="Liu H."/>
            <person name="Zhao H."/>
            <person name="Xu D."/>
            <person name="Zhang Y."/>
        </authorList>
    </citation>
    <scope>NUCLEOTIDE SEQUENCE [LARGE SCALE GENOMIC DNA]</scope>
    <source>
        <strain evidence="2">cv. Niubang</strain>
    </source>
</reference>
<sequence length="74" mass="8840">MYFTPRFTAVRQAPVGQNKDFGFPMTHVHVSTLAQYNLHFPNFLILSLQVNWLTEREDESQWRLLMVSWSWLLV</sequence>
<organism evidence="1 2">
    <name type="scientific">Arctium lappa</name>
    <name type="common">Greater burdock</name>
    <name type="synonym">Lappa major</name>
    <dbReference type="NCBI Taxonomy" id="4217"/>
    <lineage>
        <taxon>Eukaryota</taxon>
        <taxon>Viridiplantae</taxon>
        <taxon>Streptophyta</taxon>
        <taxon>Embryophyta</taxon>
        <taxon>Tracheophyta</taxon>
        <taxon>Spermatophyta</taxon>
        <taxon>Magnoliopsida</taxon>
        <taxon>eudicotyledons</taxon>
        <taxon>Gunneridae</taxon>
        <taxon>Pentapetalae</taxon>
        <taxon>asterids</taxon>
        <taxon>campanulids</taxon>
        <taxon>Asterales</taxon>
        <taxon>Asteraceae</taxon>
        <taxon>Carduoideae</taxon>
        <taxon>Cardueae</taxon>
        <taxon>Arctiinae</taxon>
        <taxon>Arctium</taxon>
    </lineage>
</organism>
<evidence type="ECO:0000313" key="1">
    <source>
        <dbReference type="EMBL" id="KAI3747702.1"/>
    </source>
</evidence>
<gene>
    <name evidence="1" type="ORF">L6452_10292</name>
</gene>
<reference evidence="2" key="1">
    <citation type="journal article" date="2022" name="Mol. Ecol. Resour.">
        <title>The genomes of chicory, endive, great burdock and yacon provide insights into Asteraceae palaeo-polyploidization history and plant inulin production.</title>
        <authorList>
            <person name="Fan W."/>
            <person name="Wang S."/>
            <person name="Wang H."/>
            <person name="Wang A."/>
            <person name="Jiang F."/>
            <person name="Liu H."/>
            <person name="Zhao H."/>
            <person name="Xu D."/>
            <person name="Zhang Y."/>
        </authorList>
    </citation>
    <scope>NUCLEOTIDE SEQUENCE [LARGE SCALE GENOMIC DNA]</scope>
    <source>
        <strain evidence="2">cv. Niubang</strain>
    </source>
</reference>